<organism evidence="1">
    <name type="scientific">Chaetothyriaceae sp</name>
    <dbReference type="NCBI Taxonomy" id="1963369"/>
    <lineage>
        <taxon>Eukaryota</taxon>
        <taxon>Fungi</taxon>
        <taxon>Dikarya</taxon>
        <taxon>Ascomycota</taxon>
        <taxon>Pezizomycotina</taxon>
        <taxon>Eurotiomycetes</taxon>
        <taxon>Chaetothyriomycetidae</taxon>
        <taxon>Chaetothyriales</taxon>
        <taxon>Chaetothyriaceae</taxon>
    </lineage>
</organism>
<evidence type="ECO:0000313" key="1">
    <source>
        <dbReference type="EMBL" id="AQV04220.1"/>
    </source>
</evidence>
<protein>
    <submittedName>
        <fullName evidence="1">SwnH2</fullName>
    </submittedName>
</protein>
<dbReference type="PANTHER" id="PTHR37563">
    <property type="entry name" value="PHYTANOYL-COA DIOXYGENASE FAMILY PROTEIN (AFU_ORTHOLOGUE AFUA_2G03330)"/>
    <property type="match status" value="1"/>
</dbReference>
<reference evidence="1" key="1">
    <citation type="journal article" date="2017" name="G3 (Bethesda)">
        <title>Swainsonine biosynthesis genes in diverse symbiotic and pathogenic fungi.</title>
        <authorList>
            <person name="Cook D."/>
            <person name="Donzelli B.G."/>
            <person name="Creamer R."/>
            <person name="Baucom D.L."/>
            <person name="Gardner D.R."/>
            <person name="Pan J."/>
            <person name="Moore N."/>
            <person name="Jaromczyk J.W."/>
            <person name="Schardl C.L."/>
        </authorList>
    </citation>
    <scope>NUCLEOTIDE SEQUENCE</scope>
</reference>
<dbReference type="Gene3D" id="2.60.120.620">
    <property type="entry name" value="q2cbj1_9rhob like domain"/>
    <property type="match status" value="1"/>
</dbReference>
<gene>
    <name evidence="1" type="primary">swnH2</name>
</gene>
<dbReference type="AlphaFoldDB" id="A0A2Z2EXB9"/>
<dbReference type="Pfam" id="PF05721">
    <property type="entry name" value="PhyH"/>
    <property type="match status" value="1"/>
</dbReference>
<dbReference type="SUPFAM" id="SSF51197">
    <property type="entry name" value="Clavaminate synthase-like"/>
    <property type="match status" value="1"/>
</dbReference>
<accession>A0A2Z2EXB9</accession>
<proteinExistence type="predicted"/>
<dbReference type="EMBL" id="KY365740">
    <property type="protein sequence ID" value="AQV04220.1"/>
    <property type="molecule type" value="Genomic_DNA"/>
</dbReference>
<dbReference type="PANTHER" id="PTHR37563:SF2">
    <property type="entry name" value="PHYTANOYL-COA DIOXYGENASE FAMILY PROTEIN (AFU_ORTHOLOGUE AFUA_2G03330)"/>
    <property type="match status" value="1"/>
</dbReference>
<sequence>MEKRMESDKMASTRLLTPIPAFYQPARSIPKIPATSSLETILEHLDADGGVILTDFVSQETLDQIATELEPYTSKPIVANDQYDDFIGKKTQVIPGLVSKSDTIANIIDTNETIDQLLKIILTERYPAVFETHTEDLVVDPLVSIAMAFHVGHGSPRQALHRDDMVFASKHHPNMKINEVDGFSCFLAGTKITRENGGTMIILGSHKWEHDRRGKPEEVSFLEMDRGDAFIFLSTVAHGAGYNTIPGEIRKIMNLVFCRGTLRTEENQFLCNPRSKVLKMSPKMQSLLGFKKPATNWLGMVENEDPTKDLAAIYEKVLA</sequence>
<name>A0A2Z2EXB9_9EURO</name>
<dbReference type="InterPro" id="IPR051961">
    <property type="entry name" value="Fungal_Metabolite_Diox"/>
</dbReference>
<dbReference type="InterPro" id="IPR008775">
    <property type="entry name" value="Phytyl_CoA_dOase-like"/>
</dbReference>